<dbReference type="GO" id="GO:0004462">
    <property type="term" value="F:lactoylglutathione lyase activity"/>
    <property type="evidence" value="ECO:0007669"/>
    <property type="project" value="TreeGrafter"/>
</dbReference>
<proteinExistence type="predicted"/>
<dbReference type="PROSITE" id="PS51819">
    <property type="entry name" value="VOC"/>
    <property type="match status" value="1"/>
</dbReference>
<organism evidence="6 7">
    <name type="scientific">Terrisporobacter othiniensis</name>
    <dbReference type="NCBI Taxonomy" id="1577792"/>
    <lineage>
        <taxon>Bacteria</taxon>
        <taxon>Bacillati</taxon>
        <taxon>Bacillota</taxon>
        <taxon>Clostridia</taxon>
        <taxon>Peptostreptococcales</taxon>
        <taxon>Peptostreptococcaceae</taxon>
        <taxon>Terrisporobacter</taxon>
    </lineage>
</organism>
<dbReference type="STRING" id="1577792.QX51_02120"/>
<evidence type="ECO:0000256" key="3">
    <source>
        <dbReference type="ARBA" id="ARBA00032460"/>
    </source>
</evidence>
<dbReference type="PANTHER" id="PTHR46036:SF5">
    <property type="entry name" value="LACTOYLGLUTATHIONE LYASE"/>
    <property type="match status" value="1"/>
</dbReference>
<protein>
    <recommendedName>
        <fullName evidence="2">Aldoketomutase</fullName>
    </recommendedName>
    <alternativeName>
        <fullName evidence="1">Ketone-aldehyde mutase</fullName>
    </alternativeName>
    <alternativeName>
        <fullName evidence="3">Methylglyoxalase</fullName>
    </alternativeName>
    <alternativeName>
        <fullName evidence="4">S-D-lactoylglutathione methylglyoxal lyase</fullName>
    </alternativeName>
</protein>
<comment type="caution">
    <text evidence="6">The sequence shown here is derived from an EMBL/GenBank/DDBJ whole genome shotgun (WGS) entry which is preliminary data.</text>
</comment>
<dbReference type="OrthoDB" id="192739at2"/>
<dbReference type="Gene3D" id="3.10.180.10">
    <property type="entry name" value="2,3-Dihydroxybiphenyl 1,2-Dioxygenase, domain 1"/>
    <property type="match status" value="1"/>
</dbReference>
<keyword evidence="7" id="KW-1185">Reference proteome</keyword>
<dbReference type="SUPFAM" id="SSF54593">
    <property type="entry name" value="Glyoxalase/Bleomycin resistance protein/Dihydroxybiphenyl dioxygenase"/>
    <property type="match status" value="1"/>
</dbReference>
<evidence type="ECO:0000259" key="5">
    <source>
        <dbReference type="PROSITE" id="PS51819"/>
    </source>
</evidence>
<dbReference type="GO" id="GO:0019243">
    <property type="term" value="P:methylglyoxal catabolic process to D-lactate via S-lactoyl-glutathione"/>
    <property type="evidence" value="ECO:0007669"/>
    <property type="project" value="TreeGrafter"/>
</dbReference>
<accession>A0A0B3W832</accession>
<gene>
    <name evidence="6" type="ORF">QX51_02120</name>
</gene>
<dbReference type="AlphaFoldDB" id="A0A0B3W832"/>
<sequence length="118" mass="13210">MKFQWTTIQVTNLDNSLKFYKDLLGMKISRVIEGGNHQIVMLGEDDDAKIELIPISTASKENLGNGVSIGIAFKQLDDLVEKIKSKNIPVVGPITPMPDIRFFFVNDPDGYTIQLLDE</sequence>
<evidence type="ECO:0000256" key="4">
    <source>
        <dbReference type="ARBA" id="ARBA00033298"/>
    </source>
</evidence>
<dbReference type="InterPro" id="IPR029068">
    <property type="entry name" value="Glyas_Bleomycin-R_OHBP_Dase"/>
</dbReference>
<evidence type="ECO:0000256" key="2">
    <source>
        <dbReference type="ARBA" id="ARBA00030892"/>
    </source>
</evidence>
<feature type="domain" description="VOC" evidence="5">
    <location>
        <begin position="2"/>
        <end position="118"/>
    </location>
</feature>
<dbReference type="PANTHER" id="PTHR46036">
    <property type="entry name" value="LACTOYLGLUTATHIONE LYASE"/>
    <property type="match status" value="1"/>
</dbReference>
<evidence type="ECO:0000313" key="7">
    <source>
        <dbReference type="Proteomes" id="UP000031189"/>
    </source>
</evidence>
<name>A0A0B3W832_9FIRM</name>
<evidence type="ECO:0000256" key="1">
    <source>
        <dbReference type="ARBA" id="ARBA00030291"/>
    </source>
</evidence>
<dbReference type="Pfam" id="PF00903">
    <property type="entry name" value="Glyoxalase"/>
    <property type="match status" value="1"/>
</dbReference>
<reference evidence="6 7" key="1">
    <citation type="submission" date="2014-12" db="EMBL/GenBank/DDBJ databases">
        <title>Draft genome sequence of Terrisporobacter sp. 08-306576, isolated from the blood culture of a bacteremia patient.</title>
        <authorList>
            <person name="Lund L.C."/>
            <person name="Sydenham T.V."/>
            <person name="Hogh S.V."/>
            <person name="Skov M.N."/>
            <person name="Kemp M."/>
            <person name="Justesen U.S."/>
        </authorList>
    </citation>
    <scope>NUCLEOTIDE SEQUENCE [LARGE SCALE GENOMIC DNA]</scope>
    <source>
        <strain evidence="6 7">08-306576</strain>
    </source>
</reference>
<dbReference type="Proteomes" id="UP000031189">
    <property type="component" value="Unassembled WGS sequence"/>
</dbReference>
<evidence type="ECO:0000313" key="6">
    <source>
        <dbReference type="EMBL" id="KHS58572.1"/>
    </source>
</evidence>
<dbReference type="GO" id="GO:0005737">
    <property type="term" value="C:cytoplasm"/>
    <property type="evidence" value="ECO:0007669"/>
    <property type="project" value="TreeGrafter"/>
</dbReference>
<dbReference type="EMBL" id="JWHR01000027">
    <property type="protein sequence ID" value="KHS58572.1"/>
    <property type="molecule type" value="Genomic_DNA"/>
</dbReference>
<dbReference type="InterPro" id="IPR004360">
    <property type="entry name" value="Glyas_Fos-R_dOase_dom"/>
</dbReference>
<dbReference type="InterPro" id="IPR037523">
    <property type="entry name" value="VOC_core"/>
</dbReference>
<dbReference type="RefSeq" id="WP_039678262.1">
    <property type="nucleotide sequence ID" value="NZ_JWHR01000027.1"/>
</dbReference>